<dbReference type="InterPro" id="IPR019421">
    <property type="entry name" value="7TM_GPCR_serpentine_rcpt_Srd"/>
</dbReference>
<comment type="subcellular location">
    <subcellularLocation>
        <location evidence="1">Membrane</location>
        <topology evidence="1">Multi-pass membrane protein</topology>
    </subcellularLocation>
</comment>
<evidence type="ECO:0000256" key="5">
    <source>
        <dbReference type="ARBA" id="ARBA00023136"/>
    </source>
</evidence>
<dbReference type="PANTHER" id="PTHR22945">
    <property type="entry name" value="SERPENTINE RECEPTOR, CLASS D DELTA"/>
    <property type="match status" value="1"/>
</dbReference>
<comment type="similarity">
    <text evidence="2">Belongs to the nematode receptor-like protein srd family.</text>
</comment>
<dbReference type="Pfam" id="PF10317">
    <property type="entry name" value="7TM_GPCR_Srd"/>
    <property type="match status" value="1"/>
</dbReference>
<name>A0A2A6B2U3_PRIPA</name>
<keyword evidence="3" id="KW-0812">Transmembrane</keyword>
<dbReference type="GO" id="GO:0016020">
    <property type="term" value="C:membrane"/>
    <property type="evidence" value="ECO:0007669"/>
    <property type="project" value="UniProtKB-SubCell"/>
</dbReference>
<reference evidence="6" key="2">
    <citation type="submission" date="2022-06" db="UniProtKB">
        <authorList>
            <consortium name="EnsemblMetazoa"/>
        </authorList>
    </citation>
    <scope>IDENTIFICATION</scope>
    <source>
        <strain evidence="6">PS312</strain>
    </source>
</reference>
<organism evidence="6 7">
    <name type="scientific">Pristionchus pacificus</name>
    <name type="common">Parasitic nematode worm</name>
    <dbReference type="NCBI Taxonomy" id="54126"/>
    <lineage>
        <taxon>Eukaryota</taxon>
        <taxon>Metazoa</taxon>
        <taxon>Ecdysozoa</taxon>
        <taxon>Nematoda</taxon>
        <taxon>Chromadorea</taxon>
        <taxon>Rhabditida</taxon>
        <taxon>Rhabditina</taxon>
        <taxon>Diplogasteromorpha</taxon>
        <taxon>Diplogasteroidea</taxon>
        <taxon>Neodiplogasteridae</taxon>
        <taxon>Pristionchus</taxon>
    </lineage>
</organism>
<keyword evidence="7" id="KW-1185">Reference proteome</keyword>
<evidence type="ECO:0000256" key="1">
    <source>
        <dbReference type="ARBA" id="ARBA00004141"/>
    </source>
</evidence>
<dbReference type="PANTHER" id="PTHR22945:SF40">
    <property type="entry name" value="SERPENTINE RECEPTOR, CLASS D (DELTA)-RELATED"/>
    <property type="match status" value="1"/>
</dbReference>
<gene>
    <name evidence="6" type="primary">WBGene00284635</name>
</gene>
<reference evidence="7" key="1">
    <citation type="journal article" date="2008" name="Nat. Genet.">
        <title>The Pristionchus pacificus genome provides a unique perspective on nematode lifestyle and parasitism.</title>
        <authorList>
            <person name="Dieterich C."/>
            <person name="Clifton S.W."/>
            <person name="Schuster L.N."/>
            <person name="Chinwalla A."/>
            <person name="Delehaunty K."/>
            <person name="Dinkelacker I."/>
            <person name="Fulton L."/>
            <person name="Fulton R."/>
            <person name="Godfrey J."/>
            <person name="Minx P."/>
            <person name="Mitreva M."/>
            <person name="Roeseler W."/>
            <person name="Tian H."/>
            <person name="Witte H."/>
            <person name="Yang S.P."/>
            <person name="Wilson R.K."/>
            <person name="Sommer R.J."/>
        </authorList>
    </citation>
    <scope>NUCLEOTIDE SEQUENCE [LARGE SCALE GENOMIC DNA]</scope>
    <source>
        <strain evidence="7">PS312</strain>
    </source>
</reference>
<dbReference type="AlphaFoldDB" id="A0A2A6B2U3"/>
<dbReference type="Proteomes" id="UP000005239">
    <property type="component" value="Unassembled WGS sequence"/>
</dbReference>
<accession>A0A8R1V507</accession>
<evidence type="ECO:0000256" key="3">
    <source>
        <dbReference type="ARBA" id="ARBA00022692"/>
    </source>
</evidence>
<sequence length="385" mass="42309">MSDPCGQSIPAESDNLLNRFLWSVHSFYLVMGLLLWLIGASLPFLLVVASGSLSIPSDGERFLLTPLVSANDSTRSESPSKPDRSPCDGYDRLRCLVPQNPGSYLAQRLTFEFGGLEHTEDSSTRQDSFSTNSGTLSANSVNSPIGNQGSRTLSPAIATVAATGEIIGSIGNFSSMQRIIPCGKSLLYVSYGPCKYLGSNFCYAAYALTLFTYVLSVNHELIAELVKRMFKKDILLERNAYLITISMIPVMVIVTVFLAPLYGVIIWERKRILRTVNKSSASMSSRTKHMHTLLIQMLSLQAVMPGILVLAVITFILGQLGGTPTLFSSIIVIAHVRPYREGLREDLKIIYFFITPKCLQRARQNEEAQSTVVSARVSRTYGTAV</sequence>
<keyword evidence="4" id="KW-1133">Transmembrane helix</keyword>
<evidence type="ECO:0000256" key="2">
    <source>
        <dbReference type="ARBA" id="ARBA00009166"/>
    </source>
</evidence>
<protein>
    <submittedName>
        <fullName evidence="6">G protein-coupled receptor</fullName>
    </submittedName>
</protein>
<evidence type="ECO:0000256" key="4">
    <source>
        <dbReference type="ARBA" id="ARBA00022989"/>
    </source>
</evidence>
<dbReference type="EnsemblMetazoa" id="PPA46266.1">
    <property type="protein sequence ID" value="PPA46266.1"/>
    <property type="gene ID" value="WBGene00284635"/>
</dbReference>
<dbReference type="InterPro" id="IPR050920">
    <property type="entry name" value="Nematode_rcpt-like_delta"/>
</dbReference>
<accession>A0A2A6B2U3</accession>
<proteinExistence type="inferred from homology"/>
<evidence type="ECO:0000313" key="6">
    <source>
        <dbReference type="EnsemblMetazoa" id="PPA46266.1"/>
    </source>
</evidence>
<keyword evidence="5" id="KW-0472">Membrane</keyword>
<evidence type="ECO:0000313" key="7">
    <source>
        <dbReference type="Proteomes" id="UP000005239"/>
    </source>
</evidence>